<protein>
    <submittedName>
        <fullName evidence="1">Uncharacterized protein</fullName>
    </submittedName>
</protein>
<sequence length="59" mass="6351">MRYAMHRSGETAIFQMLECPESIVAEITPPGVVCVPAGLDVSDVTHIIVDGKPVLKESL</sequence>
<gene>
    <name evidence="1" type="ORF">N5D63_21780</name>
</gene>
<reference evidence="1" key="1">
    <citation type="submission" date="2022-09" db="EMBL/GenBank/DDBJ databases">
        <title>Intensive care unit water sources are persistently colonized with multi-drug resistant bacteria and are the site of extensive horizontal gene transfer of antibiotic resistance genes.</title>
        <authorList>
            <person name="Diorio-Toth L."/>
        </authorList>
    </citation>
    <scope>NUCLEOTIDE SEQUENCE</scope>
    <source>
        <strain evidence="1">GD03832</strain>
    </source>
</reference>
<dbReference type="RefSeq" id="WP_280009268.1">
    <property type="nucleotide sequence ID" value="NZ_JAOCEK010000026.1"/>
</dbReference>
<accession>A0AA42TR75</accession>
<evidence type="ECO:0000313" key="2">
    <source>
        <dbReference type="Proteomes" id="UP001161065"/>
    </source>
</evidence>
<dbReference type="AlphaFoldDB" id="A0AA42TR75"/>
<name>A0AA42TR75_9BURK</name>
<organism evidence="1 2">
    <name type="scientific">Comamonas thiooxydans</name>
    <dbReference type="NCBI Taxonomy" id="363952"/>
    <lineage>
        <taxon>Bacteria</taxon>
        <taxon>Pseudomonadati</taxon>
        <taxon>Pseudomonadota</taxon>
        <taxon>Betaproteobacteria</taxon>
        <taxon>Burkholderiales</taxon>
        <taxon>Comamonadaceae</taxon>
        <taxon>Comamonas</taxon>
    </lineage>
</organism>
<dbReference type="EMBL" id="JAOCEK010000026">
    <property type="protein sequence ID" value="MDH1336782.1"/>
    <property type="molecule type" value="Genomic_DNA"/>
</dbReference>
<proteinExistence type="predicted"/>
<comment type="caution">
    <text evidence="1">The sequence shown here is derived from an EMBL/GenBank/DDBJ whole genome shotgun (WGS) entry which is preliminary data.</text>
</comment>
<dbReference type="Proteomes" id="UP001161065">
    <property type="component" value="Unassembled WGS sequence"/>
</dbReference>
<evidence type="ECO:0000313" key="1">
    <source>
        <dbReference type="EMBL" id="MDH1336782.1"/>
    </source>
</evidence>